<comment type="caution">
    <text evidence="2">The sequence shown here is derived from an EMBL/GenBank/DDBJ whole genome shotgun (WGS) entry which is preliminary data.</text>
</comment>
<accession>A0ABT5U891</accession>
<dbReference type="RefSeq" id="WP_274688946.1">
    <property type="nucleotide sequence ID" value="NZ_JAPMOU010000012.1"/>
</dbReference>
<gene>
    <name evidence="2" type="ORF">ORQ98_11470</name>
</gene>
<keyword evidence="3" id="KW-1185">Reference proteome</keyword>
<keyword evidence="1" id="KW-0732">Signal</keyword>
<reference evidence="2 3" key="1">
    <citation type="submission" date="2022-11" db="EMBL/GenBank/DDBJ databases">
        <title>Spartinivicinus poritis sp. nov., isolated from scleractinian coral Porites lutea.</title>
        <authorList>
            <person name="Zhang G."/>
            <person name="Cai L."/>
            <person name="Wei Q."/>
        </authorList>
    </citation>
    <scope>NUCLEOTIDE SEQUENCE [LARGE SCALE GENOMIC DNA]</scope>
    <source>
        <strain evidence="2 3">A2-2</strain>
    </source>
</reference>
<dbReference type="EMBL" id="JAPMOU010000012">
    <property type="protein sequence ID" value="MDE1462589.1"/>
    <property type="molecule type" value="Genomic_DNA"/>
</dbReference>
<organism evidence="2 3">
    <name type="scientific">Spartinivicinus poritis</name>
    <dbReference type="NCBI Taxonomy" id="2994640"/>
    <lineage>
        <taxon>Bacteria</taxon>
        <taxon>Pseudomonadati</taxon>
        <taxon>Pseudomonadota</taxon>
        <taxon>Gammaproteobacteria</taxon>
        <taxon>Oceanospirillales</taxon>
        <taxon>Zooshikellaceae</taxon>
        <taxon>Spartinivicinus</taxon>
    </lineage>
</organism>
<sequence length="74" mass="8782">MVNKNRLVIHLISTAFFLLSTCHSTAQENHFTKQPFQVEMIVFQHEALSDDRWWPPIQLNPFAQLINPPTHHYR</sequence>
<name>A0ABT5U891_9GAMM</name>
<dbReference type="Proteomes" id="UP001528823">
    <property type="component" value="Unassembled WGS sequence"/>
</dbReference>
<evidence type="ECO:0000313" key="3">
    <source>
        <dbReference type="Proteomes" id="UP001528823"/>
    </source>
</evidence>
<protein>
    <submittedName>
        <fullName evidence="2">Uncharacterized protein</fullName>
    </submittedName>
</protein>
<proteinExistence type="predicted"/>
<feature type="signal peptide" evidence="1">
    <location>
        <begin position="1"/>
        <end position="26"/>
    </location>
</feature>
<feature type="chain" id="PRO_5046312259" evidence="1">
    <location>
        <begin position="27"/>
        <end position="74"/>
    </location>
</feature>
<evidence type="ECO:0000313" key="2">
    <source>
        <dbReference type="EMBL" id="MDE1462589.1"/>
    </source>
</evidence>
<evidence type="ECO:0000256" key="1">
    <source>
        <dbReference type="SAM" id="SignalP"/>
    </source>
</evidence>